<name>A0A2H1KEJ4_BREAU</name>
<keyword evidence="2" id="KW-0805">Transcription regulation</keyword>
<evidence type="ECO:0000259" key="6">
    <source>
        <dbReference type="PROSITE" id="PS50977"/>
    </source>
</evidence>
<organism evidence="7 8">
    <name type="scientific">Brevibacterium aurantiacum</name>
    <dbReference type="NCBI Taxonomy" id="273384"/>
    <lineage>
        <taxon>Bacteria</taxon>
        <taxon>Bacillati</taxon>
        <taxon>Actinomycetota</taxon>
        <taxon>Actinomycetes</taxon>
        <taxon>Micrococcales</taxon>
        <taxon>Brevibacteriaceae</taxon>
        <taxon>Brevibacterium</taxon>
    </lineage>
</organism>
<dbReference type="Gene3D" id="1.10.357.10">
    <property type="entry name" value="Tetracycline Repressor, domain 2"/>
    <property type="match status" value="1"/>
</dbReference>
<dbReference type="GO" id="GO:0003677">
    <property type="term" value="F:DNA binding"/>
    <property type="evidence" value="ECO:0007669"/>
    <property type="project" value="UniProtKB-UniRule"/>
</dbReference>
<feature type="DNA-binding region" description="H-T-H motif" evidence="5">
    <location>
        <begin position="44"/>
        <end position="63"/>
    </location>
</feature>
<protein>
    <submittedName>
        <fullName evidence="7">Transcriptional regulator, TetR family</fullName>
    </submittedName>
</protein>
<sequence>MTENTIHFVWNQGKGEEVDMRLNSDRLVDAALDLVDVEGSEALSMRILAARVDRQVSSLYNHVSGRSELIELMRARIVAEIDVAAFARVDSVECEESWDVALESWARSYLRAFAAHPNLIRLLATTSIGDLSTYQMYDTVVAGLRRGGWPQSRTVAVMRTVEAHVLGSALDIIAPADLISQDSADERFSEIRAALDPRCADTSSATAAFELGLRALVDGLRLQLEAGAL</sequence>
<dbReference type="SUPFAM" id="SSF46689">
    <property type="entry name" value="Homeodomain-like"/>
    <property type="match status" value="1"/>
</dbReference>
<proteinExistence type="predicted"/>
<dbReference type="SUPFAM" id="SSF48498">
    <property type="entry name" value="Tetracyclin repressor-like, C-terminal domain"/>
    <property type="match status" value="1"/>
</dbReference>
<dbReference type="InterPro" id="IPR009057">
    <property type="entry name" value="Homeodomain-like_sf"/>
</dbReference>
<dbReference type="InterPro" id="IPR003012">
    <property type="entry name" value="Tet_transcr_reg_TetR"/>
</dbReference>
<dbReference type="PRINTS" id="PR00400">
    <property type="entry name" value="TETREPRESSOR"/>
</dbReference>
<evidence type="ECO:0000256" key="5">
    <source>
        <dbReference type="PROSITE-ProRule" id="PRU00335"/>
    </source>
</evidence>
<dbReference type="EMBL" id="FXZI01000010">
    <property type="protein sequence ID" value="SMX97582.1"/>
    <property type="molecule type" value="Genomic_DNA"/>
</dbReference>
<evidence type="ECO:0000313" key="8">
    <source>
        <dbReference type="Proteomes" id="UP000234300"/>
    </source>
</evidence>
<reference evidence="7 8" key="1">
    <citation type="submission" date="2017-03" db="EMBL/GenBank/DDBJ databases">
        <authorList>
            <person name="Afonso C.L."/>
            <person name="Miller P.J."/>
            <person name="Scott M.A."/>
            <person name="Spackman E."/>
            <person name="Goraichik I."/>
            <person name="Dimitrov K.M."/>
            <person name="Suarez D.L."/>
            <person name="Swayne D.E."/>
        </authorList>
    </citation>
    <scope>NUCLEOTIDE SEQUENCE [LARGE SCALE GENOMIC DNA]</scope>
    <source>
        <strain evidence="8">8(6)</strain>
    </source>
</reference>
<dbReference type="AlphaFoldDB" id="A0A2H1KEJ4"/>
<dbReference type="InterPro" id="IPR001647">
    <property type="entry name" value="HTH_TetR"/>
</dbReference>
<dbReference type="RefSeq" id="WP_257948982.1">
    <property type="nucleotide sequence ID" value="NZ_FXZI01000010.1"/>
</dbReference>
<evidence type="ECO:0000256" key="2">
    <source>
        <dbReference type="ARBA" id="ARBA00023015"/>
    </source>
</evidence>
<dbReference type="GO" id="GO:0045892">
    <property type="term" value="P:negative regulation of DNA-templated transcription"/>
    <property type="evidence" value="ECO:0007669"/>
    <property type="project" value="InterPro"/>
</dbReference>
<dbReference type="Proteomes" id="UP000234300">
    <property type="component" value="Unassembled WGS sequence"/>
</dbReference>
<keyword evidence="1" id="KW-0678">Repressor</keyword>
<evidence type="ECO:0000256" key="1">
    <source>
        <dbReference type="ARBA" id="ARBA00022491"/>
    </source>
</evidence>
<dbReference type="InterPro" id="IPR004111">
    <property type="entry name" value="Repressor_TetR_C"/>
</dbReference>
<keyword evidence="3 5" id="KW-0238">DNA-binding</keyword>
<dbReference type="PROSITE" id="PS50977">
    <property type="entry name" value="HTH_TETR_2"/>
    <property type="match status" value="1"/>
</dbReference>
<evidence type="ECO:0000313" key="7">
    <source>
        <dbReference type="EMBL" id="SMX97582.1"/>
    </source>
</evidence>
<dbReference type="GO" id="GO:0046677">
    <property type="term" value="P:response to antibiotic"/>
    <property type="evidence" value="ECO:0007669"/>
    <property type="project" value="InterPro"/>
</dbReference>
<dbReference type="Pfam" id="PF02909">
    <property type="entry name" value="TetR_C_1"/>
    <property type="match status" value="1"/>
</dbReference>
<feature type="domain" description="HTH tetR-type" evidence="6">
    <location>
        <begin position="21"/>
        <end position="81"/>
    </location>
</feature>
<accession>A0A2H1KEJ4</accession>
<evidence type="ECO:0000256" key="4">
    <source>
        <dbReference type="ARBA" id="ARBA00023163"/>
    </source>
</evidence>
<gene>
    <name evidence="7" type="ORF">BAURA86_02659</name>
</gene>
<dbReference type="InterPro" id="IPR036271">
    <property type="entry name" value="Tet_transcr_reg_TetR-rel_C_sf"/>
</dbReference>
<evidence type="ECO:0000256" key="3">
    <source>
        <dbReference type="ARBA" id="ARBA00023125"/>
    </source>
</evidence>
<keyword evidence="4" id="KW-0804">Transcription</keyword>